<protein>
    <submittedName>
        <fullName evidence="1">Uncharacterized protein</fullName>
    </submittedName>
</protein>
<proteinExistence type="predicted"/>
<reference evidence="1 2" key="1">
    <citation type="submission" date="2011-01" db="EMBL/GenBank/DDBJ databases">
        <authorList>
            <person name="Muzny D."/>
            <person name="Qin X."/>
            <person name="Buhay C."/>
            <person name="Dugan-Rocha S."/>
            <person name="Ding Y."/>
            <person name="Chen G."/>
            <person name="Hawes A."/>
            <person name="Holder M."/>
            <person name="Jhangiani S."/>
            <person name="Johnson A."/>
            <person name="Khan Z."/>
            <person name="Li Z."/>
            <person name="Liu W."/>
            <person name="Liu X."/>
            <person name="Perez L."/>
            <person name="Shen H."/>
            <person name="Wang Q."/>
            <person name="Watt J."/>
            <person name="Xi L."/>
            <person name="Xin Y."/>
            <person name="Zhou J."/>
            <person name="Deng J."/>
            <person name="Jiang H."/>
            <person name="Liu Y."/>
            <person name="Qu J."/>
            <person name="Song X.-Z."/>
            <person name="Zhang L."/>
            <person name="Villasana D."/>
            <person name="Johnson A."/>
            <person name="Liu J."/>
            <person name="Liyanage D."/>
            <person name="Lorensuhewa L."/>
            <person name="Robinson T."/>
            <person name="Song A."/>
            <person name="Song B.-B."/>
            <person name="Dinh H."/>
            <person name="Thornton R."/>
            <person name="Coyle M."/>
            <person name="Francisco L."/>
            <person name="Jackson L."/>
            <person name="Javaid M."/>
            <person name="Korchina V."/>
            <person name="Kovar C."/>
            <person name="Mata R."/>
            <person name="Mathew T."/>
            <person name="Ngo R."/>
            <person name="Nguyen L."/>
            <person name="Nguyen N."/>
            <person name="Okwuonu G."/>
            <person name="Ongeri F."/>
            <person name="Pham C."/>
            <person name="Simmons D."/>
            <person name="Wilczek-Boney K."/>
            <person name="Hale W."/>
            <person name="Jakkamsetti A."/>
            <person name="Pham P."/>
            <person name="Ruth R."/>
            <person name="San Lucas F."/>
            <person name="Warren J."/>
            <person name="Zhang J."/>
            <person name="Zhao Z."/>
            <person name="Zhou C."/>
            <person name="Zhu D."/>
            <person name="Lee S."/>
            <person name="Bess C."/>
            <person name="Blankenburg K."/>
            <person name="Forbes L."/>
            <person name="Fu Q."/>
            <person name="Gubbala S."/>
            <person name="Hirani K."/>
            <person name="Jayaseelan J.C."/>
            <person name="Lara F."/>
            <person name="Munidasa M."/>
            <person name="Palculict T."/>
            <person name="Patil S."/>
            <person name="Pu L.-L."/>
            <person name="Saada N."/>
            <person name="Tang L."/>
            <person name="Weissenberger G."/>
            <person name="Zhu Y."/>
            <person name="Hemphill L."/>
            <person name="Shang Y."/>
            <person name="Youmans B."/>
            <person name="Ayvaz T."/>
            <person name="Ross M."/>
            <person name="Santibanez J."/>
            <person name="Aqrawi P."/>
            <person name="Gross S."/>
            <person name="Joshi V."/>
            <person name="Fowler G."/>
            <person name="Nazareth L."/>
            <person name="Reid J."/>
            <person name="Worley K."/>
            <person name="Petrosino J."/>
            <person name="Highlander S."/>
            <person name="Gibbs R."/>
        </authorList>
    </citation>
    <scope>NUCLEOTIDE SEQUENCE [LARGE SCALE GENOMIC DNA]</scope>
    <source>
        <strain evidence="1 2">ATCC 25644</strain>
    </source>
</reference>
<dbReference type="AlphaFoldDB" id="E7FMP1"/>
<dbReference type="EMBL" id="ACGS02000012">
    <property type="protein sequence ID" value="EFZ35720.1"/>
    <property type="molecule type" value="Genomic_DNA"/>
</dbReference>
<comment type="caution">
    <text evidence="1">The sequence shown here is derived from an EMBL/GenBank/DDBJ whole genome shotgun (WGS) entry which is preliminary data.</text>
</comment>
<sequence>MPQIEKPDYLQSIANLIRFFCICMTIAFQDENNPKQFGGNFD</sequence>
<evidence type="ECO:0000313" key="2">
    <source>
        <dbReference type="Proteomes" id="UP000004099"/>
    </source>
</evidence>
<dbReference type="HOGENOM" id="CLU_3253379_0_0_9"/>
<gene>
    <name evidence="1" type="ORF">HMPREF0542_10168</name>
</gene>
<name>E7FMP1_9LACO</name>
<accession>E7FMP1</accession>
<evidence type="ECO:0000313" key="1">
    <source>
        <dbReference type="EMBL" id="EFZ35720.1"/>
    </source>
</evidence>
<organism evidence="1 2">
    <name type="scientific">Ligilactobacillus ruminis ATCC 25644</name>
    <dbReference type="NCBI Taxonomy" id="525362"/>
    <lineage>
        <taxon>Bacteria</taxon>
        <taxon>Bacillati</taxon>
        <taxon>Bacillota</taxon>
        <taxon>Bacilli</taxon>
        <taxon>Lactobacillales</taxon>
        <taxon>Lactobacillaceae</taxon>
        <taxon>Ligilactobacillus</taxon>
    </lineage>
</organism>
<dbReference type="Proteomes" id="UP000004099">
    <property type="component" value="Unassembled WGS sequence"/>
</dbReference>